<reference evidence="12" key="1">
    <citation type="submission" date="2022-06" db="EMBL/GenBank/DDBJ databases">
        <title>Sequencing the genomes of 1000 actinobacteria strains.</title>
        <authorList>
            <person name="Klenk H.-P."/>
        </authorList>
    </citation>
    <scope>NUCLEOTIDE SEQUENCE</scope>
    <source>
        <strain evidence="12">DSM 22016</strain>
    </source>
</reference>
<dbReference type="EMBL" id="JAMZDY010000001">
    <property type="protein sequence ID" value="MCP2370343.1"/>
    <property type="molecule type" value="Genomic_DNA"/>
</dbReference>
<evidence type="ECO:0000313" key="13">
    <source>
        <dbReference type="Proteomes" id="UP001139722"/>
    </source>
</evidence>
<evidence type="ECO:0000256" key="7">
    <source>
        <dbReference type="ARBA" id="ARBA00023029"/>
    </source>
</evidence>
<dbReference type="Gene3D" id="3.30.230.10">
    <property type="match status" value="1"/>
</dbReference>
<dbReference type="InterPro" id="IPR013506">
    <property type="entry name" value="Topo_IIA_bsu_dom2"/>
</dbReference>
<feature type="binding site" evidence="10">
    <location>
        <position position="527"/>
    </location>
    <ligand>
        <name>Mg(2+)</name>
        <dbReference type="ChEBI" id="CHEBI:18420"/>
        <label>2</label>
    </ligand>
</feature>
<dbReference type="InterPro" id="IPR018522">
    <property type="entry name" value="TopoIIA_CS"/>
</dbReference>
<dbReference type="PRINTS" id="PR01159">
    <property type="entry name" value="DNAGYRASEB"/>
</dbReference>
<dbReference type="GO" id="GO:0006265">
    <property type="term" value="P:DNA topological change"/>
    <property type="evidence" value="ECO:0007669"/>
    <property type="project" value="UniProtKB-UniRule"/>
</dbReference>
<dbReference type="NCBIfam" id="TIGR01059">
    <property type="entry name" value="gyrB"/>
    <property type="match status" value="1"/>
</dbReference>
<dbReference type="SUPFAM" id="SSF54211">
    <property type="entry name" value="Ribosomal protein S5 domain 2-like"/>
    <property type="match status" value="1"/>
</dbReference>
<comment type="subunit">
    <text evidence="10">Heterotetramer, composed of two GyrA and two GyrB chains. In the heterotetramer, GyrA contains the active site tyrosine that forms a transient covalent intermediate with DNA, while GyrB binds cofactors and catalyzes ATP hydrolysis.</text>
</comment>
<organism evidence="12 13">
    <name type="scientific">Agromyces terreus</name>
    <dbReference type="NCBI Taxonomy" id="424795"/>
    <lineage>
        <taxon>Bacteria</taxon>
        <taxon>Bacillati</taxon>
        <taxon>Actinomycetota</taxon>
        <taxon>Actinomycetes</taxon>
        <taxon>Micrococcales</taxon>
        <taxon>Microbacteriaceae</taxon>
        <taxon>Agromyces</taxon>
    </lineage>
</organism>
<feature type="domain" description="Toprim" evidence="11">
    <location>
        <begin position="448"/>
        <end position="562"/>
    </location>
</feature>
<keyword evidence="7 10" id="KW-0799">Topoisomerase</keyword>
<dbReference type="CDD" id="cd00822">
    <property type="entry name" value="TopoII_Trans_DNA_gyrase"/>
    <property type="match status" value="1"/>
</dbReference>
<dbReference type="SUPFAM" id="SSF56719">
    <property type="entry name" value="Type II DNA topoisomerase"/>
    <property type="match status" value="1"/>
</dbReference>
<dbReference type="Pfam" id="PF00204">
    <property type="entry name" value="DNA_gyraseB"/>
    <property type="match status" value="1"/>
</dbReference>
<gene>
    <name evidence="10" type="primary">gyrB</name>
    <name evidence="12" type="ORF">BJ978_001019</name>
</gene>
<keyword evidence="10" id="KW-0963">Cytoplasm</keyword>
<comment type="miscellaneous">
    <text evidence="10">Few gyrases are as efficient as E.coli at forming negative supercoils. Not all organisms have 2 type II topoisomerases; in organisms with a single type II topoisomerase this enzyme also has to decatenate newly replicated chromosomes.</text>
</comment>
<evidence type="ECO:0000256" key="6">
    <source>
        <dbReference type="ARBA" id="ARBA00022842"/>
    </source>
</evidence>
<feature type="binding site" evidence="10">
    <location>
        <position position="527"/>
    </location>
    <ligand>
        <name>Mg(2+)</name>
        <dbReference type="ChEBI" id="CHEBI:18420"/>
        <label>1</label>
        <note>catalytic</note>
    </ligand>
</feature>
<dbReference type="NCBIfam" id="NF004189">
    <property type="entry name" value="PRK05644.1"/>
    <property type="match status" value="1"/>
</dbReference>
<comment type="similarity">
    <text evidence="2 10">Belongs to the type II topoisomerase GyrB family.</text>
</comment>
<dbReference type="PANTHER" id="PTHR45866">
    <property type="entry name" value="DNA GYRASE/TOPOISOMERASE SUBUNIT B"/>
    <property type="match status" value="1"/>
</dbReference>
<accession>A0A9X2KAG6</accession>
<dbReference type="Pfam" id="PF00986">
    <property type="entry name" value="DNA_gyraseB_C"/>
    <property type="match status" value="1"/>
</dbReference>
<keyword evidence="4 10" id="KW-0547">Nucleotide-binding</keyword>
<evidence type="ECO:0000256" key="5">
    <source>
        <dbReference type="ARBA" id="ARBA00022840"/>
    </source>
</evidence>
<dbReference type="PANTHER" id="PTHR45866:SF1">
    <property type="entry name" value="DNA GYRASE SUBUNIT B, MITOCHONDRIAL"/>
    <property type="match status" value="1"/>
</dbReference>
<dbReference type="GO" id="GO:0034335">
    <property type="term" value="F:DNA negative supercoiling activity"/>
    <property type="evidence" value="ECO:0007669"/>
    <property type="project" value="UniProtKB-ARBA"/>
</dbReference>
<dbReference type="Proteomes" id="UP001139722">
    <property type="component" value="Unassembled WGS sequence"/>
</dbReference>
<feature type="site" description="Interaction with DNA" evidence="10">
    <location>
        <position position="482"/>
    </location>
</feature>
<dbReference type="PROSITE" id="PS00177">
    <property type="entry name" value="TOPOISOMERASE_II"/>
    <property type="match status" value="1"/>
</dbReference>
<evidence type="ECO:0000256" key="9">
    <source>
        <dbReference type="ARBA" id="ARBA00023235"/>
    </source>
</evidence>
<sequence>MTAEPTKPEGVPEYGADEIQVLEGLEAVRKRPGMYIGSTGPRGLHHLVYEIVDNSVDEALAGYADDIQVTILPDGGVRVIDNGRGIPVGIHKTEGRSTVEVVLTVLHAGGKFGGGGYAVSGGLHGVGSSVVNALSTRLEVEVKREGHAWRQSYSVGVPDAPLSQDEASDETGTTITFWPSPDIFETVEFDYETLRTRFQQYAFLNKGLRITLTDLRAGHDEVPLDDTAEHEADPAAPRTDTFFYERGLVDYVEYLNRSKKNDVVNEEIISFESEDTERKISLEVAMQWTTAYSESVHTYANTINTHEGGTHEEGFRAALTTLVNKYAREKNIIKEKDDNLSGDDVREGLTAVISVKLGEPQFEGQTKTKLGNTEAKSFVQKVTSDQLGDWFERNPAQAREIIRKAIQAATARIAARKAREATRRKGLLESGGMPGKLKDCSSKDPSISEIFIVEGDSAGGSAVQGRNPETQAILPLRGKILNVEKARLDRALANAEVQAMITAFGAGIGEDFNTEKARYHKIVLMADADVDGQHITTLLLTLLFRYMRPLIELGYVYLAQPPLYRLKWTNADHEYVYSDKERDALLVEGQAKGWRIPKDNGVQRYKGLGEMNHQELWETTMNPESRTLLQVTMDDAAAADEIFSTLMGEDVESRRNFIQKNAKDVRFLDI</sequence>
<dbReference type="FunFam" id="3.40.50.670:FF:000002">
    <property type="entry name" value="DNA gyrase subunit B"/>
    <property type="match status" value="1"/>
</dbReference>
<dbReference type="GO" id="GO:0003677">
    <property type="term" value="F:DNA binding"/>
    <property type="evidence" value="ECO:0007669"/>
    <property type="project" value="UniProtKB-KW"/>
</dbReference>
<dbReference type="Pfam" id="PF01751">
    <property type="entry name" value="Toprim"/>
    <property type="match status" value="1"/>
</dbReference>
<evidence type="ECO:0000313" key="12">
    <source>
        <dbReference type="EMBL" id="MCP2370343.1"/>
    </source>
</evidence>
<dbReference type="AlphaFoldDB" id="A0A9X2KAG6"/>
<dbReference type="InterPro" id="IPR020568">
    <property type="entry name" value="Ribosomal_Su5_D2-typ_SF"/>
</dbReference>
<evidence type="ECO:0000256" key="8">
    <source>
        <dbReference type="ARBA" id="ARBA00023125"/>
    </source>
</evidence>
<protein>
    <recommendedName>
        <fullName evidence="10">DNA gyrase subunit B</fullName>
        <ecNumber evidence="10">5.6.2.2</ecNumber>
    </recommendedName>
</protein>
<keyword evidence="3 10" id="KW-0479">Metal-binding</keyword>
<dbReference type="InterPro" id="IPR013760">
    <property type="entry name" value="Topo_IIA-like_dom_sf"/>
</dbReference>
<dbReference type="OrthoDB" id="9802808at2"/>
<keyword evidence="8" id="KW-0238">DNA-binding</keyword>
<keyword evidence="6 10" id="KW-0460">Magnesium</keyword>
<dbReference type="InterPro" id="IPR002288">
    <property type="entry name" value="DNA_gyrase_B_C"/>
</dbReference>
<dbReference type="SMART" id="SM00387">
    <property type="entry name" value="HATPase_c"/>
    <property type="match status" value="1"/>
</dbReference>
<comment type="caution">
    <text evidence="12">The sequence shown here is derived from an EMBL/GenBank/DDBJ whole genome shotgun (WGS) entry which is preliminary data.</text>
</comment>
<evidence type="ECO:0000256" key="4">
    <source>
        <dbReference type="ARBA" id="ARBA00022741"/>
    </source>
</evidence>
<comment type="subcellular location">
    <subcellularLocation>
        <location evidence="10">Cytoplasm</location>
    </subcellularLocation>
</comment>
<dbReference type="HAMAP" id="MF_01898">
    <property type="entry name" value="GyrB"/>
    <property type="match status" value="1"/>
</dbReference>
<dbReference type="GO" id="GO:0005694">
    <property type="term" value="C:chromosome"/>
    <property type="evidence" value="ECO:0007669"/>
    <property type="project" value="InterPro"/>
</dbReference>
<dbReference type="EC" id="5.6.2.2" evidence="10"/>
<keyword evidence="13" id="KW-1185">Reference proteome</keyword>
<dbReference type="InterPro" id="IPR003594">
    <property type="entry name" value="HATPase_dom"/>
</dbReference>
<keyword evidence="9 10" id="KW-0413">Isomerase</keyword>
<evidence type="ECO:0000256" key="2">
    <source>
        <dbReference type="ARBA" id="ARBA00010708"/>
    </source>
</evidence>
<name>A0A9X2KAG6_9MICO</name>
<dbReference type="InterPro" id="IPR011557">
    <property type="entry name" value="GyrB"/>
</dbReference>
<dbReference type="FunFam" id="3.30.230.10:FF:000005">
    <property type="entry name" value="DNA gyrase subunit B"/>
    <property type="match status" value="1"/>
</dbReference>
<dbReference type="PRINTS" id="PR00418">
    <property type="entry name" value="TPI2FAMILY"/>
</dbReference>
<dbReference type="CDD" id="cd16928">
    <property type="entry name" value="HATPase_GyrB-like"/>
    <property type="match status" value="1"/>
</dbReference>
<dbReference type="GO" id="GO:0005524">
    <property type="term" value="F:ATP binding"/>
    <property type="evidence" value="ECO:0007669"/>
    <property type="project" value="UniProtKB-UniRule"/>
</dbReference>
<dbReference type="PROSITE" id="PS50880">
    <property type="entry name" value="TOPRIM"/>
    <property type="match status" value="1"/>
</dbReference>
<evidence type="ECO:0000259" key="11">
    <source>
        <dbReference type="PROSITE" id="PS50880"/>
    </source>
</evidence>
<dbReference type="Pfam" id="PF02518">
    <property type="entry name" value="HATPase_c"/>
    <property type="match status" value="1"/>
</dbReference>
<comment type="function">
    <text evidence="10">A type II topoisomerase that negatively supercoils closed circular double-stranded (ds) DNA in an ATP-dependent manner to modulate DNA topology and maintain chromosomes in an underwound state. Negative supercoiling favors strand separation, and DNA replication, transcription, recombination and repair, all of which involve strand separation. Also able to catalyze the interconversion of other topological isomers of dsDNA rings, including catenanes and knotted rings. Type II topoisomerases break and join 2 DNA strands simultaneously in an ATP-dependent manner.</text>
</comment>
<feature type="site" description="Interaction with DNA" evidence="10">
    <location>
        <position position="479"/>
    </location>
</feature>
<keyword evidence="5 10" id="KW-0067">ATP-binding</keyword>
<feature type="binding site" evidence="10">
    <location>
        <position position="454"/>
    </location>
    <ligand>
        <name>Mg(2+)</name>
        <dbReference type="ChEBI" id="CHEBI:18420"/>
        <label>1</label>
        <note>catalytic</note>
    </ligand>
</feature>
<dbReference type="RefSeq" id="WP_156998489.1">
    <property type="nucleotide sequence ID" value="NZ_BAAANU010000012.1"/>
</dbReference>
<evidence type="ECO:0000256" key="3">
    <source>
        <dbReference type="ARBA" id="ARBA00022723"/>
    </source>
</evidence>
<dbReference type="InterPro" id="IPR000565">
    <property type="entry name" value="Topo_IIA_B"/>
</dbReference>
<comment type="catalytic activity">
    <reaction evidence="1 10">
        <text>ATP-dependent breakage, passage and rejoining of double-stranded DNA.</text>
        <dbReference type="EC" id="5.6.2.2"/>
    </reaction>
</comment>
<dbReference type="SMART" id="SM00433">
    <property type="entry name" value="TOP2c"/>
    <property type="match status" value="1"/>
</dbReference>
<feature type="binding site" evidence="10">
    <location>
        <position position="529"/>
    </location>
    <ligand>
        <name>Mg(2+)</name>
        <dbReference type="ChEBI" id="CHEBI:18420"/>
        <label>2</label>
    </ligand>
</feature>
<dbReference type="GO" id="GO:0006261">
    <property type="term" value="P:DNA-templated DNA replication"/>
    <property type="evidence" value="ECO:0007669"/>
    <property type="project" value="UniProtKB-UniRule"/>
</dbReference>
<dbReference type="InterPro" id="IPR006171">
    <property type="entry name" value="TOPRIM_dom"/>
</dbReference>
<dbReference type="NCBIfam" id="NF011501">
    <property type="entry name" value="PRK14939.1"/>
    <property type="match status" value="1"/>
</dbReference>
<dbReference type="Gene3D" id="3.30.565.10">
    <property type="entry name" value="Histidine kinase-like ATPase, C-terminal domain"/>
    <property type="match status" value="1"/>
</dbReference>
<comment type="cofactor">
    <cofactor evidence="10">
        <name>Mg(2+)</name>
        <dbReference type="ChEBI" id="CHEBI:18420"/>
    </cofactor>
    <cofactor evidence="10">
        <name>Mn(2+)</name>
        <dbReference type="ChEBI" id="CHEBI:29035"/>
    </cofactor>
    <cofactor evidence="10">
        <name>Ca(2+)</name>
        <dbReference type="ChEBI" id="CHEBI:29108"/>
    </cofactor>
    <text evidence="10">Binds two Mg(2+) per subunit. The magnesium ions form salt bridges with both the protein and the DNA. Can also accept other divalent metal cations, such as Mn(2+) or Ca(2+).</text>
</comment>
<dbReference type="Gene3D" id="3.40.50.670">
    <property type="match status" value="1"/>
</dbReference>
<proteinExistence type="inferred from homology"/>
<evidence type="ECO:0000256" key="1">
    <source>
        <dbReference type="ARBA" id="ARBA00000185"/>
    </source>
</evidence>
<dbReference type="InterPro" id="IPR001241">
    <property type="entry name" value="Topo_IIA"/>
</dbReference>
<dbReference type="InterPro" id="IPR013759">
    <property type="entry name" value="Topo_IIA_B_C"/>
</dbReference>
<dbReference type="SUPFAM" id="SSF55874">
    <property type="entry name" value="ATPase domain of HSP90 chaperone/DNA topoisomerase II/histidine kinase"/>
    <property type="match status" value="1"/>
</dbReference>
<dbReference type="FunFam" id="3.30.565.10:FF:000002">
    <property type="entry name" value="DNA gyrase subunit B"/>
    <property type="match status" value="1"/>
</dbReference>
<dbReference type="GO" id="GO:0046872">
    <property type="term" value="F:metal ion binding"/>
    <property type="evidence" value="ECO:0007669"/>
    <property type="project" value="UniProtKB-KW"/>
</dbReference>
<dbReference type="InterPro" id="IPR036890">
    <property type="entry name" value="HATPase_C_sf"/>
</dbReference>
<dbReference type="GO" id="GO:0005737">
    <property type="term" value="C:cytoplasm"/>
    <property type="evidence" value="ECO:0007669"/>
    <property type="project" value="UniProtKB-SubCell"/>
</dbReference>
<evidence type="ECO:0000256" key="10">
    <source>
        <dbReference type="HAMAP-Rule" id="MF_01898"/>
    </source>
</evidence>
<dbReference type="InterPro" id="IPR014721">
    <property type="entry name" value="Ribsml_uS5_D2-typ_fold_subgr"/>
</dbReference>